<gene>
    <name evidence="2" type="ORF">F6B40_03275</name>
</gene>
<dbReference type="AlphaFoldDB" id="A0A5N0TKT3"/>
<organism evidence="2 3">
    <name type="scientific">Microbacterium caowuchunii</name>
    <dbReference type="NCBI Taxonomy" id="2614638"/>
    <lineage>
        <taxon>Bacteria</taxon>
        <taxon>Bacillati</taxon>
        <taxon>Actinomycetota</taxon>
        <taxon>Actinomycetes</taxon>
        <taxon>Micrococcales</taxon>
        <taxon>Microbacteriaceae</taxon>
        <taxon>Microbacterium</taxon>
    </lineage>
</organism>
<reference evidence="3" key="1">
    <citation type="submission" date="2019-09" db="EMBL/GenBank/DDBJ databases">
        <title>Mumia zhuanghuii sp. nov. isolated from the intestinal contents of plateau pika (Ochotona curzoniae) in the Qinghai-Tibet plateau of China.</title>
        <authorList>
            <person name="Tian Z."/>
        </authorList>
    </citation>
    <scope>NUCLEOTIDE SEQUENCE [LARGE SCALE GENOMIC DNA]</scope>
    <source>
        <strain evidence="3">L-033</strain>
    </source>
</reference>
<comment type="caution">
    <text evidence="2">The sequence shown here is derived from an EMBL/GenBank/DDBJ whole genome shotgun (WGS) entry which is preliminary data.</text>
</comment>
<accession>A0A5N0TKT3</accession>
<evidence type="ECO:0000313" key="2">
    <source>
        <dbReference type="EMBL" id="KAA9134747.1"/>
    </source>
</evidence>
<dbReference type="EMBL" id="VYUY01000006">
    <property type="protein sequence ID" value="KAA9134747.1"/>
    <property type="molecule type" value="Genomic_DNA"/>
</dbReference>
<keyword evidence="3" id="KW-1185">Reference proteome</keyword>
<name>A0A5N0TKT3_9MICO</name>
<evidence type="ECO:0000313" key="3">
    <source>
        <dbReference type="Proteomes" id="UP000326838"/>
    </source>
</evidence>
<protein>
    <submittedName>
        <fullName evidence="2">Uncharacterized protein</fullName>
    </submittedName>
</protein>
<feature type="region of interest" description="Disordered" evidence="1">
    <location>
        <begin position="88"/>
        <end position="112"/>
    </location>
</feature>
<dbReference type="Proteomes" id="UP000326838">
    <property type="component" value="Unassembled WGS sequence"/>
</dbReference>
<evidence type="ECO:0000256" key="1">
    <source>
        <dbReference type="SAM" id="MobiDB-lite"/>
    </source>
</evidence>
<proteinExistence type="predicted"/>
<dbReference type="RefSeq" id="WP_150892103.1">
    <property type="nucleotide sequence ID" value="NZ_VYUY01000006.1"/>
</dbReference>
<sequence length="112" mass="12322">MKHIVYAEKPHLMGDDAADALMEYARALADAGRSDVVTLRALDERGSVVDVAFLLNPGTLLLTQTTNSEIDGPDNSSVVEELVRLASRLTHPPETQPEEAPEPQADRWETRQ</sequence>